<keyword evidence="5" id="KW-1185">Reference proteome</keyword>
<keyword evidence="2" id="KW-0227">DNA damage</keyword>
<feature type="domain" description="DNA mismatch repair protein S5" evidence="3">
    <location>
        <begin position="230"/>
        <end position="293"/>
    </location>
</feature>
<dbReference type="GO" id="GO:0005524">
    <property type="term" value="F:ATP binding"/>
    <property type="evidence" value="ECO:0007669"/>
    <property type="project" value="InterPro"/>
</dbReference>
<dbReference type="NCBIfam" id="TIGR00585">
    <property type="entry name" value="mutl"/>
    <property type="match status" value="1"/>
</dbReference>
<organism evidence="4 5">
    <name type="scientific">Dentipellis fragilis</name>
    <dbReference type="NCBI Taxonomy" id="205917"/>
    <lineage>
        <taxon>Eukaryota</taxon>
        <taxon>Fungi</taxon>
        <taxon>Dikarya</taxon>
        <taxon>Basidiomycota</taxon>
        <taxon>Agaricomycotina</taxon>
        <taxon>Agaricomycetes</taxon>
        <taxon>Russulales</taxon>
        <taxon>Hericiaceae</taxon>
        <taxon>Dentipellis</taxon>
    </lineage>
</organism>
<dbReference type="GO" id="GO:0061982">
    <property type="term" value="P:meiosis I cell cycle process"/>
    <property type="evidence" value="ECO:0007669"/>
    <property type="project" value="UniProtKB-ARBA"/>
</dbReference>
<dbReference type="Proteomes" id="UP000298327">
    <property type="component" value="Unassembled WGS sequence"/>
</dbReference>
<dbReference type="PROSITE" id="PS00058">
    <property type="entry name" value="DNA_MISMATCH_REPAIR_1"/>
    <property type="match status" value="1"/>
</dbReference>
<dbReference type="SUPFAM" id="SSF55874">
    <property type="entry name" value="ATPase domain of HSP90 chaperone/DNA topoisomerase II/histidine kinase"/>
    <property type="match status" value="1"/>
</dbReference>
<dbReference type="PANTHER" id="PTHR10073">
    <property type="entry name" value="DNA MISMATCH REPAIR PROTEIN MLH, PMS, MUTL"/>
    <property type="match status" value="1"/>
</dbReference>
<dbReference type="InterPro" id="IPR013507">
    <property type="entry name" value="DNA_mismatch_S5_2-like"/>
</dbReference>
<dbReference type="GO" id="GO:0140664">
    <property type="term" value="F:ATP-dependent DNA damage sensor activity"/>
    <property type="evidence" value="ECO:0007669"/>
    <property type="project" value="InterPro"/>
</dbReference>
<accession>A0A4Y9XNE6</accession>
<dbReference type="InterPro" id="IPR038973">
    <property type="entry name" value="MutL/Mlh/Pms-like"/>
</dbReference>
<dbReference type="GO" id="GO:0030983">
    <property type="term" value="F:mismatched DNA binding"/>
    <property type="evidence" value="ECO:0007669"/>
    <property type="project" value="InterPro"/>
</dbReference>
<protein>
    <recommendedName>
        <fullName evidence="3">DNA mismatch repair protein S5 domain-containing protein</fullName>
    </recommendedName>
</protein>
<comment type="similarity">
    <text evidence="1">Belongs to the DNA mismatch repair MutL/HexB family.</text>
</comment>
<dbReference type="Gene3D" id="3.30.230.10">
    <property type="match status" value="1"/>
</dbReference>
<dbReference type="InterPro" id="IPR014721">
    <property type="entry name" value="Ribsml_uS5_D2-typ_fold_subgr"/>
</dbReference>
<feature type="non-terminal residue" evidence="4">
    <location>
        <position position="298"/>
    </location>
</feature>
<evidence type="ECO:0000259" key="3">
    <source>
        <dbReference type="Pfam" id="PF01119"/>
    </source>
</evidence>
<dbReference type="GO" id="GO:0032300">
    <property type="term" value="C:mismatch repair complex"/>
    <property type="evidence" value="ECO:0007669"/>
    <property type="project" value="InterPro"/>
</dbReference>
<dbReference type="STRING" id="205917.A0A4Y9XNE6"/>
<evidence type="ECO:0000256" key="1">
    <source>
        <dbReference type="ARBA" id="ARBA00006082"/>
    </source>
</evidence>
<sequence>MSRNASIHELPEPIRTKLRSTTILTSLPQVVSELVQNSLDAGASQIDVGVDCDVWECWVKDNGVGMSRDGLALLAQGPEAGRYNSSKAYSPASLDSVSTFGFRGEALASAADVSCIEISSRTARSRETWSTILKNGQRLYEGPAVRWRRETAGTVVCLRDVFYNLPIRRRSHPSPSKTMDLIRREIEVYALVFPNVSFSLEDVHKSREAGLDKGRVMTIPKTRSIVASFRNIFGRALCQHVEEIDASQDTCQLHGFISLDGAHTKSHQYLYVNHHPLSPCHLHQLIDNIFSASTFSKH</sequence>
<dbReference type="EMBL" id="SEOQ01001669">
    <property type="protein sequence ID" value="TFY50887.1"/>
    <property type="molecule type" value="Genomic_DNA"/>
</dbReference>
<dbReference type="InterPro" id="IPR014762">
    <property type="entry name" value="DNA_mismatch_repair_CS"/>
</dbReference>
<evidence type="ECO:0000313" key="5">
    <source>
        <dbReference type="Proteomes" id="UP000298327"/>
    </source>
</evidence>
<dbReference type="PANTHER" id="PTHR10073:SF47">
    <property type="entry name" value="DNA MISMATCH REPAIR PROTEIN MLH3"/>
    <property type="match status" value="1"/>
</dbReference>
<dbReference type="InterPro" id="IPR036890">
    <property type="entry name" value="HATPase_C_sf"/>
</dbReference>
<proteinExistence type="inferred from homology"/>
<dbReference type="Gene3D" id="3.30.565.10">
    <property type="entry name" value="Histidine kinase-like ATPase, C-terminal domain"/>
    <property type="match status" value="1"/>
</dbReference>
<dbReference type="GO" id="GO:0006298">
    <property type="term" value="P:mismatch repair"/>
    <property type="evidence" value="ECO:0007669"/>
    <property type="project" value="InterPro"/>
</dbReference>
<dbReference type="Pfam" id="PF13589">
    <property type="entry name" value="HATPase_c_3"/>
    <property type="match status" value="1"/>
</dbReference>
<name>A0A4Y9XNE6_9AGAM</name>
<dbReference type="AlphaFoldDB" id="A0A4Y9XNE6"/>
<dbReference type="SUPFAM" id="SSF54211">
    <property type="entry name" value="Ribosomal protein S5 domain 2-like"/>
    <property type="match status" value="1"/>
</dbReference>
<evidence type="ECO:0000313" key="4">
    <source>
        <dbReference type="EMBL" id="TFY50887.1"/>
    </source>
</evidence>
<dbReference type="OrthoDB" id="429932at2759"/>
<evidence type="ECO:0000256" key="2">
    <source>
        <dbReference type="ARBA" id="ARBA00022763"/>
    </source>
</evidence>
<reference evidence="4 5" key="1">
    <citation type="submission" date="2019-02" db="EMBL/GenBank/DDBJ databases">
        <title>Genome sequencing of the rare red list fungi Dentipellis fragilis.</title>
        <authorList>
            <person name="Buettner E."/>
            <person name="Kellner H."/>
        </authorList>
    </citation>
    <scope>NUCLEOTIDE SEQUENCE [LARGE SCALE GENOMIC DNA]</scope>
    <source>
        <strain evidence="4 5">DSM 105465</strain>
    </source>
</reference>
<gene>
    <name evidence="4" type="ORF">EVG20_g11272</name>
</gene>
<dbReference type="Pfam" id="PF01119">
    <property type="entry name" value="DNA_mis_repair"/>
    <property type="match status" value="1"/>
</dbReference>
<dbReference type="InterPro" id="IPR020568">
    <property type="entry name" value="Ribosomal_Su5_D2-typ_SF"/>
</dbReference>
<dbReference type="InterPro" id="IPR002099">
    <property type="entry name" value="MutL/Mlh/PMS"/>
</dbReference>
<comment type="caution">
    <text evidence="4">The sequence shown here is derived from an EMBL/GenBank/DDBJ whole genome shotgun (WGS) entry which is preliminary data.</text>
</comment>
<dbReference type="GO" id="GO:0016887">
    <property type="term" value="F:ATP hydrolysis activity"/>
    <property type="evidence" value="ECO:0007669"/>
    <property type="project" value="InterPro"/>
</dbReference>